<protein>
    <recommendedName>
        <fullName evidence="4">Methyltransferase domain-containing protein</fullName>
    </recommendedName>
</protein>
<dbReference type="KEGG" id="cvt:B843_06175"/>
<dbReference type="HOGENOM" id="CLU_056435_0_2_11"/>
<dbReference type="AlphaFoldDB" id="W5Y153"/>
<gene>
    <name evidence="5" type="ORF">B843_06175</name>
</gene>
<dbReference type="InterPro" id="IPR041698">
    <property type="entry name" value="Methyltransf_25"/>
</dbReference>
<keyword evidence="2" id="KW-0808">Transferase</keyword>
<dbReference type="EMBL" id="CP004353">
    <property type="protein sequence ID" value="AHI22620.1"/>
    <property type="molecule type" value="Genomic_DNA"/>
</dbReference>
<keyword evidence="6" id="KW-1185">Reference proteome</keyword>
<evidence type="ECO:0000313" key="5">
    <source>
        <dbReference type="EMBL" id="AHI22620.1"/>
    </source>
</evidence>
<reference evidence="5 6" key="1">
    <citation type="submission" date="2013-02" db="EMBL/GenBank/DDBJ databases">
        <title>The complete genome sequence of Corynebacterium vitaeruminis DSM 20294.</title>
        <authorList>
            <person name="Ruckert C."/>
            <person name="Albersmeier A."/>
            <person name="Kalinowski J."/>
        </authorList>
    </citation>
    <scope>NUCLEOTIDE SEQUENCE [LARGE SCALE GENOMIC DNA]</scope>
    <source>
        <strain evidence="6">ATCC 10234</strain>
    </source>
</reference>
<dbReference type="STRING" id="1224164.B843_06175"/>
<keyword evidence="1" id="KW-0489">Methyltransferase</keyword>
<evidence type="ECO:0000313" key="6">
    <source>
        <dbReference type="Proteomes" id="UP000019222"/>
    </source>
</evidence>
<dbReference type="PANTHER" id="PTHR43464">
    <property type="entry name" value="METHYLTRANSFERASE"/>
    <property type="match status" value="1"/>
</dbReference>
<evidence type="ECO:0000256" key="1">
    <source>
        <dbReference type="ARBA" id="ARBA00022603"/>
    </source>
</evidence>
<proteinExistence type="predicted"/>
<dbReference type="PATRIC" id="fig|1224164.3.peg.1239"/>
<dbReference type="RefSeq" id="WP_025252651.1">
    <property type="nucleotide sequence ID" value="NZ_CP004353.1"/>
</dbReference>
<dbReference type="GO" id="GO:0032259">
    <property type="term" value="P:methylation"/>
    <property type="evidence" value="ECO:0007669"/>
    <property type="project" value="UniProtKB-KW"/>
</dbReference>
<evidence type="ECO:0000259" key="4">
    <source>
        <dbReference type="Pfam" id="PF13649"/>
    </source>
</evidence>
<keyword evidence="3" id="KW-0949">S-adenosyl-L-methionine</keyword>
<dbReference type="SUPFAM" id="SSF53335">
    <property type="entry name" value="S-adenosyl-L-methionine-dependent methyltransferases"/>
    <property type="match status" value="1"/>
</dbReference>
<dbReference type="InterPro" id="IPR029063">
    <property type="entry name" value="SAM-dependent_MTases_sf"/>
</dbReference>
<dbReference type="Gene3D" id="3.40.50.150">
    <property type="entry name" value="Vaccinia Virus protein VP39"/>
    <property type="match status" value="1"/>
</dbReference>
<name>W5Y153_9CORY</name>
<feature type="domain" description="Methyltransferase" evidence="4">
    <location>
        <begin position="40"/>
        <end position="117"/>
    </location>
</feature>
<organism evidence="5 6">
    <name type="scientific">Corynebacterium vitaeruminis DSM 20294</name>
    <dbReference type="NCBI Taxonomy" id="1224164"/>
    <lineage>
        <taxon>Bacteria</taxon>
        <taxon>Bacillati</taxon>
        <taxon>Actinomycetota</taxon>
        <taxon>Actinomycetes</taxon>
        <taxon>Mycobacteriales</taxon>
        <taxon>Corynebacteriaceae</taxon>
        <taxon>Corynebacterium</taxon>
    </lineage>
</organism>
<dbReference type="Pfam" id="PF13649">
    <property type="entry name" value="Methyltransf_25"/>
    <property type="match status" value="1"/>
</dbReference>
<evidence type="ECO:0000256" key="3">
    <source>
        <dbReference type="ARBA" id="ARBA00022691"/>
    </source>
</evidence>
<dbReference type="Proteomes" id="UP000019222">
    <property type="component" value="Chromosome"/>
</dbReference>
<sequence length="197" mass="20928">MHPESDMYVEGETRWSGEPNGALIDLVGQLGLANNPGTAVDFGCGEGADAVWLAQQGIAVTGVDPSPIALAQAKSAADAAGVEVSLVEGYAPEALTGTWDLVVGMYAPVHSDPVKLGALLGAVAPGGHLLFVHHEMPEDFFEGVDWRGDFLFPRELAKRLPESEWEILVDEVRARRVIPGASAHHVSDELLVARKKS</sequence>
<dbReference type="PANTHER" id="PTHR43464:SF19">
    <property type="entry name" value="UBIQUINONE BIOSYNTHESIS O-METHYLTRANSFERASE, MITOCHONDRIAL"/>
    <property type="match status" value="1"/>
</dbReference>
<dbReference type="GO" id="GO:0008168">
    <property type="term" value="F:methyltransferase activity"/>
    <property type="evidence" value="ECO:0007669"/>
    <property type="project" value="UniProtKB-KW"/>
</dbReference>
<accession>W5Y153</accession>
<dbReference type="CDD" id="cd02440">
    <property type="entry name" value="AdoMet_MTases"/>
    <property type="match status" value="1"/>
</dbReference>
<evidence type="ECO:0000256" key="2">
    <source>
        <dbReference type="ARBA" id="ARBA00022679"/>
    </source>
</evidence>
<dbReference type="eggNOG" id="COG2227">
    <property type="taxonomic scope" value="Bacteria"/>
</dbReference>